<comment type="function">
    <text evidence="4">Involved in chromosome partition. Localize to both poles of the predivisional cell following completion of DNA replication. Binds to the DNA origin of replication.</text>
</comment>
<dbReference type="SUPFAM" id="SSF110849">
    <property type="entry name" value="ParB/Sulfiredoxin"/>
    <property type="match status" value="1"/>
</dbReference>
<dbReference type="GO" id="GO:0005694">
    <property type="term" value="C:chromosome"/>
    <property type="evidence" value="ECO:0007669"/>
    <property type="project" value="TreeGrafter"/>
</dbReference>
<keyword evidence="2" id="KW-0159">Chromosome partition</keyword>
<dbReference type="SUPFAM" id="SSF109709">
    <property type="entry name" value="KorB DNA-binding domain-like"/>
    <property type="match status" value="1"/>
</dbReference>
<dbReference type="GO" id="GO:0007059">
    <property type="term" value="P:chromosome segregation"/>
    <property type="evidence" value="ECO:0007669"/>
    <property type="project" value="UniProtKB-KW"/>
</dbReference>
<accession>A0A1H5X058</accession>
<feature type="domain" description="ParB-like N-terminal" evidence="5">
    <location>
        <begin position="31"/>
        <end position="121"/>
    </location>
</feature>
<dbReference type="RefSeq" id="WP_075146683.1">
    <property type="nucleotide sequence ID" value="NZ_CP018839.1"/>
</dbReference>
<dbReference type="InterPro" id="IPR004437">
    <property type="entry name" value="ParB/RepB/Spo0J"/>
</dbReference>
<dbReference type="GO" id="GO:0003677">
    <property type="term" value="F:DNA binding"/>
    <property type="evidence" value="ECO:0007669"/>
    <property type="project" value="UniProtKB-KW"/>
</dbReference>
<dbReference type="PANTHER" id="PTHR33375:SF1">
    <property type="entry name" value="CHROMOSOME-PARTITIONING PROTEIN PARB-RELATED"/>
    <property type="match status" value="1"/>
</dbReference>
<dbReference type="FunFam" id="1.10.10.2830:FF:000001">
    <property type="entry name" value="Chromosome partitioning protein ParB"/>
    <property type="match status" value="1"/>
</dbReference>
<dbReference type="Pfam" id="PF17762">
    <property type="entry name" value="HTH_ParB"/>
    <property type="match status" value="1"/>
</dbReference>
<dbReference type="NCBIfam" id="TIGR00180">
    <property type="entry name" value="parB_part"/>
    <property type="match status" value="1"/>
</dbReference>
<keyword evidence="3" id="KW-0238">DNA-binding</keyword>
<dbReference type="InterPro" id="IPR050336">
    <property type="entry name" value="Chromosome_partition/occlusion"/>
</dbReference>
<protein>
    <submittedName>
        <fullName evidence="6">Chromosome (Plasmid) partitioning protein ParB</fullName>
    </submittedName>
</protein>
<proteinExistence type="inferred from homology"/>
<dbReference type="InterPro" id="IPR036086">
    <property type="entry name" value="ParB/Sulfiredoxin_sf"/>
</dbReference>
<dbReference type="KEGG" id="tcl:Tchl_0115"/>
<dbReference type="Gene3D" id="3.90.1530.30">
    <property type="match status" value="1"/>
</dbReference>
<name>A0A1H5X058_9RHOO</name>
<dbReference type="InterPro" id="IPR003115">
    <property type="entry name" value="ParB_N"/>
</dbReference>
<dbReference type="SMART" id="SM00470">
    <property type="entry name" value="ParB"/>
    <property type="match status" value="1"/>
</dbReference>
<dbReference type="Pfam" id="PF23552">
    <property type="entry name" value="ParB_C"/>
    <property type="match status" value="1"/>
</dbReference>
<dbReference type="InterPro" id="IPR041468">
    <property type="entry name" value="HTH_ParB/Spo0J"/>
</dbReference>
<reference evidence="6 7" key="1">
    <citation type="submission" date="2016-12" db="EMBL/GenBank/DDBJ databases">
        <title>Complete genome sequence of Thauera chlorobenzoica, a Betaproteobacterium degrading haloaromatics anaerobically to CO2 and halides.</title>
        <authorList>
            <person name="Goris T."/>
            <person name="Mergelsberg M."/>
            <person name="Boll M."/>
        </authorList>
    </citation>
    <scope>NUCLEOTIDE SEQUENCE [LARGE SCALE GENOMIC DNA]</scope>
    <source>
        <strain evidence="6 7">3CB1</strain>
    </source>
</reference>
<evidence type="ECO:0000256" key="2">
    <source>
        <dbReference type="ARBA" id="ARBA00022829"/>
    </source>
</evidence>
<evidence type="ECO:0000313" key="6">
    <source>
        <dbReference type="EMBL" id="APR02991.1"/>
    </source>
</evidence>
<evidence type="ECO:0000259" key="5">
    <source>
        <dbReference type="SMART" id="SM00470"/>
    </source>
</evidence>
<organism evidence="6 7">
    <name type="scientific">Thauera chlorobenzoica</name>
    <dbReference type="NCBI Taxonomy" id="96773"/>
    <lineage>
        <taxon>Bacteria</taxon>
        <taxon>Pseudomonadati</taxon>
        <taxon>Pseudomonadota</taxon>
        <taxon>Betaproteobacteria</taxon>
        <taxon>Rhodocyclales</taxon>
        <taxon>Zoogloeaceae</taxon>
        <taxon>Thauera</taxon>
    </lineage>
</organism>
<keyword evidence="7" id="KW-1185">Reference proteome</keyword>
<comment type="similarity">
    <text evidence="1">Belongs to the ParB family.</text>
</comment>
<dbReference type="OrthoDB" id="9802051at2"/>
<dbReference type="STRING" id="96773.Tchl_0115"/>
<dbReference type="Proteomes" id="UP000185739">
    <property type="component" value="Chromosome"/>
</dbReference>
<evidence type="ECO:0000256" key="1">
    <source>
        <dbReference type="ARBA" id="ARBA00006295"/>
    </source>
</evidence>
<evidence type="ECO:0000313" key="7">
    <source>
        <dbReference type="Proteomes" id="UP000185739"/>
    </source>
</evidence>
<dbReference type="PANTHER" id="PTHR33375">
    <property type="entry name" value="CHROMOSOME-PARTITIONING PROTEIN PARB-RELATED"/>
    <property type="match status" value="1"/>
</dbReference>
<sequence length="283" mass="30892">MNKPRLKGLGRGLDALLAANHEDEAEKGALQSLPAIALQPGRYQPRTRMDPGSLEELAASIKLQGVMQPILVRPVDDDAYEIIAGERRWRAARIAGLAEVPCLVREIPDEAALAMSLIENIQREDLNPLEEAGGIQRLIDEFAMTHQQAADAVGRSRPAASNLLRLLNLARPVQELLMAGDIDMGHARALLPLDGASQIQLANQVAARQLSVRDTERLVQQVLNPRQKKPAPPPDRDLLRLEEEIADAIGAMVKIKANKKGAGEVTIRFASLDQLDGLLGRLR</sequence>
<dbReference type="Pfam" id="PF02195">
    <property type="entry name" value="ParB_N"/>
    <property type="match status" value="1"/>
</dbReference>
<evidence type="ECO:0000256" key="3">
    <source>
        <dbReference type="ARBA" id="ARBA00023125"/>
    </source>
</evidence>
<dbReference type="InterPro" id="IPR057240">
    <property type="entry name" value="ParB_dimer_C"/>
</dbReference>
<dbReference type="AlphaFoldDB" id="A0A1H5X058"/>
<dbReference type="FunFam" id="3.90.1530.30:FF:000001">
    <property type="entry name" value="Chromosome partitioning protein ParB"/>
    <property type="match status" value="1"/>
</dbReference>
<gene>
    <name evidence="6" type="ORF">Tchl_0115</name>
</gene>
<dbReference type="CDD" id="cd16393">
    <property type="entry name" value="SPO0J_N"/>
    <property type="match status" value="1"/>
</dbReference>
<evidence type="ECO:0000256" key="4">
    <source>
        <dbReference type="ARBA" id="ARBA00025472"/>
    </source>
</evidence>
<dbReference type="EMBL" id="CP018839">
    <property type="protein sequence ID" value="APR02991.1"/>
    <property type="molecule type" value="Genomic_DNA"/>
</dbReference>
<dbReference type="Gene3D" id="1.10.10.2830">
    <property type="match status" value="1"/>
</dbReference>
<dbReference type="GO" id="GO:0045881">
    <property type="term" value="P:positive regulation of sporulation resulting in formation of a cellular spore"/>
    <property type="evidence" value="ECO:0007669"/>
    <property type="project" value="TreeGrafter"/>
</dbReference>